<sequence>MGSAVGAATRGAGVAEVVGVTSGVSAVAAACGVGCALGSAEGAAALGAGRGRVEGCAVGAGVTRTAGAAGGVIVGTAVGAGCGWLARSPGRTTGFAPSTGPCSREAVGAAVGSGKLQVLADCASAGDRTGDTVNTVAESAAAVAAREMVLLLPLMTLLPSPNSL</sequence>
<name>A0A0J7XGP5_9SPHN</name>
<dbReference type="Proteomes" id="UP000052268">
    <property type="component" value="Unassembled WGS sequence"/>
</dbReference>
<proteinExistence type="predicted"/>
<accession>A0A0J7XGP5</accession>
<organism evidence="1 2">
    <name type="scientific">Novosphingobium barchaimii LL02</name>
    <dbReference type="NCBI Taxonomy" id="1114963"/>
    <lineage>
        <taxon>Bacteria</taxon>
        <taxon>Pseudomonadati</taxon>
        <taxon>Pseudomonadota</taxon>
        <taxon>Alphaproteobacteria</taxon>
        <taxon>Sphingomonadales</taxon>
        <taxon>Sphingomonadaceae</taxon>
        <taxon>Novosphingobium</taxon>
    </lineage>
</organism>
<dbReference type="EMBL" id="JACU01000014">
    <property type="protein sequence ID" value="KMS50844.1"/>
    <property type="molecule type" value="Genomic_DNA"/>
</dbReference>
<reference evidence="1 2" key="1">
    <citation type="journal article" date="2015" name="G3 (Bethesda)">
        <title>Insights into Ongoing Evolution of the Hexachlorocyclohexane Catabolic Pathway from Comparative Genomics of Ten Sphingomonadaceae Strains.</title>
        <authorList>
            <person name="Pearce S.L."/>
            <person name="Oakeshott J.G."/>
            <person name="Pandey G."/>
        </authorList>
    </citation>
    <scope>NUCLEOTIDE SEQUENCE [LARGE SCALE GENOMIC DNA]</scope>
    <source>
        <strain evidence="1 2">LL02</strain>
    </source>
</reference>
<dbReference type="AlphaFoldDB" id="A0A0J7XGP5"/>
<comment type="caution">
    <text evidence="1">The sequence shown here is derived from an EMBL/GenBank/DDBJ whole genome shotgun (WGS) entry which is preliminary data.</text>
</comment>
<evidence type="ECO:0000313" key="2">
    <source>
        <dbReference type="Proteomes" id="UP000052268"/>
    </source>
</evidence>
<keyword evidence="2" id="KW-1185">Reference proteome</keyword>
<evidence type="ECO:0000313" key="1">
    <source>
        <dbReference type="EMBL" id="KMS50844.1"/>
    </source>
</evidence>
<protein>
    <submittedName>
        <fullName evidence="1">Uncharacterized protein</fullName>
    </submittedName>
</protein>
<gene>
    <name evidence="1" type="ORF">V474_05505</name>
</gene>